<proteinExistence type="predicted"/>
<keyword evidence="1" id="KW-1133">Transmembrane helix</keyword>
<feature type="transmembrane region" description="Helical" evidence="1">
    <location>
        <begin position="63"/>
        <end position="83"/>
    </location>
</feature>
<gene>
    <name evidence="2" type="ORF">KSP40_PGU003116</name>
</gene>
<sequence>MLTTHDYEKQGNGGAQLRETGGWGRQLWRILRDSYVERVLTAEKEKMRCCQIEYNLPKRSSQAFIYGGILVAGFAVYFLVIFFSSPVR</sequence>
<keyword evidence="1" id="KW-0812">Transmembrane</keyword>
<keyword evidence="3" id="KW-1185">Reference proteome</keyword>
<accession>A0ABR2N2A6</accession>
<name>A0ABR2N2A6_9ASPA</name>
<keyword evidence="1" id="KW-0472">Membrane</keyword>
<dbReference type="Proteomes" id="UP001412067">
    <property type="component" value="Unassembled WGS sequence"/>
</dbReference>
<reference evidence="2 3" key="1">
    <citation type="journal article" date="2022" name="Nat. Plants">
        <title>Genomes of leafy and leafless Platanthera orchids illuminate the evolution of mycoheterotrophy.</title>
        <authorList>
            <person name="Li M.H."/>
            <person name="Liu K.W."/>
            <person name="Li Z."/>
            <person name="Lu H.C."/>
            <person name="Ye Q.L."/>
            <person name="Zhang D."/>
            <person name="Wang J.Y."/>
            <person name="Li Y.F."/>
            <person name="Zhong Z.M."/>
            <person name="Liu X."/>
            <person name="Yu X."/>
            <person name="Liu D.K."/>
            <person name="Tu X.D."/>
            <person name="Liu B."/>
            <person name="Hao Y."/>
            <person name="Liao X.Y."/>
            <person name="Jiang Y.T."/>
            <person name="Sun W.H."/>
            <person name="Chen J."/>
            <person name="Chen Y.Q."/>
            <person name="Ai Y."/>
            <person name="Zhai J.W."/>
            <person name="Wu S.S."/>
            <person name="Zhou Z."/>
            <person name="Hsiao Y.Y."/>
            <person name="Wu W.L."/>
            <person name="Chen Y.Y."/>
            <person name="Lin Y.F."/>
            <person name="Hsu J.L."/>
            <person name="Li C.Y."/>
            <person name="Wang Z.W."/>
            <person name="Zhao X."/>
            <person name="Zhong W.Y."/>
            <person name="Ma X.K."/>
            <person name="Ma L."/>
            <person name="Huang J."/>
            <person name="Chen G.Z."/>
            <person name="Huang M.Z."/>
            <person name="Huang L."/>
            <person name="Peng D.H."/>
            <person name="Luo Y.B."/>
            <person name="Zou S.Q."/>
            <person name="Chen S.P."/>
            <person name="Lan S."/>
            <person name="Tsai W.C."/>
            <person name="Van de Peer Y."/>
            <person name="Liu Z.J."/>
        </authorList>
    </citation>
    <scope>NUCLEOTIDE SEQUENCE [LARGE SCALE GENOMIC DNA]</scope>
    <source>
        <strain evidence="2">Lor288</strain>
    </source>
</reference>
<dbReference type="PANTHER" id="PTHR31515:SF0">
    <property type="entry name" value="TRANSMEMBRANE PROTEIN"/>
    <property type="match status" value="1"/>
</dbReference>
<dbReference type="EMBL" id="JBBWWR010000002">
    <property type="protein sequence ID" value="KAK8970316.1"/>
    <property type="molecule type" value="Genomic_DNA"/>
</dbReference>
<protein>
    <submittedName>
        <fullName evidence="2">Uncharacterized protein</fullName>
    </submittedName>
</protein>
<organism evidence="2 3">
    <name type="scientific">Platanthera guangdongensis</name>
    <dbReference type="NCBI Taxonomy" id="2320717"/>
    <lineage>
        <taxon>Eukaryota</taxon>
        <taxon>Viridiplantae</taxon>
        <taxon>Streptophyta</taxon>
        <taxon>Embryophyta</taxon>
        <taxon>Tracheophyta</taxon>
        <taxon>Spermatophyta</taxon>
        <taxon>Magnoliopsida</taxon>
        <taxon>Liliopsida</taxon>
        <taxon>Asparagales</taxon>
        <taxon>Orchidaceae</taxon>
        <taxon>Orchidoideae</taxon>
        <taxon>Orchideae</taxon>
        <taxon>Orchidinae</taxon>
        <taxon>Platanthera</taxon>
    </lineage>
</organism>
<evidence type="ECO:0000313" key="3">
    <source>
        <dbReference type="Proteomes" id="UP001412067"/>
    </source>
</evidence>
<evidence type="ECO:0000256" key="1">
    <source>
        <dbReference type="SAM" id="Phobius"/>
    </source>
</evidence>
<evidence type="ECO:0000313" key="2">
    <source>
        <dbReference type="EMBL" id="KAK8970316.1"/>
    </source>
</evidence>
<comment type="caution">
    <text evidence="2">The sequence shown here is derived from an EMBL/GenBank/DDBJ whole genome shotgun (WGS) entry which is preliminary data.</text>
</comment>
<dbReference type="PANTHER" id="PTHR31515">
    <property type="entry name" value="TRANSMEMBRANE PROTEIN-RELATED"/>
    <property type="match status" value="1"/>
</dbReference>